<dbReference type="eggNOG" id="COG3209">
    <property type="taxonomic scope" value="Bacteria"/>
</dbReference>
<dbReference type="STRING" id="873513.HMPREF6485_0991"/>
<gene>
    <name evidence="1" type="ORF">HMPREF6485_0991</name>
</gene>
<dbReference type="HOGENOM" id="CLU_1028613_0_0_10"/>
<sequence>GARQYNPVVPIWDRVDPLCEKYYNTSPYAYCHNNPVNAVDPDGRELRLFHDAYELVIGTLPIEEREFIRINDNGFIRKDILAKAVNSGVASQNLQYLNMIVQDERIIDYYGSVSEARVRYDASGKGNFQNTIIRFQAPTRGSDVDLLVESAIAGGSILPIDKLREIYIKQGHSTEYTVQGNLGLTVRPAEMQGKYPNLGQQALSKNIEVYTSSVGTTKLDRILNAGRELYSHVAFYLEEKDGRHDGTMNDALNMRESQVRYDILRYNCNLK</sequence>
<keyword evidence="2" id="KW-1185">Reference proteome</keyword>
<accession>E6K5V2</accession>
<organism evidence="1 2">
    <name type="scientific">Segatella buccae ATCC 33574</name>
    <dbReference type="NCBI Taxonomy" id="873513"/>
    <lineage>
        <taxon>Bacteria</taxon>
        <taxon>Pseudomonadati</taxon>
        <taxon>Bacteroidota</taxon>
        <taxon>Bacteroidia</taxon>
        <taxon>Bacteroidales</taxon>
        <taxon>Prevotellaceae</taxon>
        <taxon>Segatella</taxon>
    </lineage>
</organism>
<dbReference type="RefSeq" id="WP_004344958.1">
    <property type="nucleotide sequence ID" value="NZ_GL586311.1"/>
</dbReference>
<evidence type="ECO:0000313" key="1">
    <source>
        <dbReference type="EMBL" id="EFU31065.1"/>
    </source>
</evidence>
<proteinExistence type="predicted"/>
<name>E6K5V2_9BACT</name>
<dbReference type="Proteomes" id="UP000003112">
    <property type="component" value="Unassembled WGS sequence"/>
</dbReference>
<dbReference type="AlphaFoldDB" id="E6K5V2"/>
<evidence type="ECO:0000313" key="2">
    <source>
        <dbReference type="Proteomes" id="UP000003112"/>
    </source>
</evidence>
<dbReference type="GeneID" id="93535851"/>
<protein>
    <submittedName>
        <fullName evidence="1">RHS repeat-associated core domain protein</fullName>
    </submittedName>
</protein>
<dbReference type="Gene3D" id="2.180.10.10">
    <property type="entry name" value="RHS repeat-associated core"/>
    <property type="match status" value="1"/>
</dbReference>
<dbReference type="InterPro" id="IPR022385">
    <property type="entry name" value="Rhs_assc_core"/>
</dbReference>
<feature type="non-terminal residue" evidence="1">
    <location>
        <position position="1"/>
    </location>
</feature>
<reference evidence="1 2" key="1">
    <citation type="submission" date="2010-10" db="EMBL/GenBank/DDBJ databases">
        <authorList>
            <person name="Muzny D."/>
            <person name="Qin X."/>
            <person name="Deng J."/>
            <person name="Jiang H."/>
            <person name="Liu Y."/>
            <person name="Qu J."/>
            <person name="Song X.-Z."/>
            <person name="Zhang L."/>
            <person name="Thornton R."/>
            <person name="Coyle M."/>
            <person name="Francisco L."/>
            <person name="Jackson L."/>
            <person name="Javaid M."/>
            <person name="Korchina V."/>
            <person name="Kovar C."/>
            <person name="Mata R."/>
            <person name="Mathew T."/>
            <person name="Ngo R."/>
            <person name="Nguyen L."/>
            <person name="Nguyen N."/>
            <person name="Okwuonu G."/>
            <person name="Ongeri F."/>
            <person name="Pham C."/>
            <person name="Simmons D."/>
            <person name="Wilczek-Boney K."/>
            <person name="Hale W."/>
            <person name="Jakkamsetti A."/>
            <person name="Pham P."/>
            <person name="Ruth R."/>
            <person name="San Lucas F."/>
            <person name="Warren J."/>
            <person name="Zhang J."/>
            <person name="Zhao Z."/>
            <person name="Zhou C."/>
            <person name="Zhu D."/>
            <person name="Lee S."/>
            <person name="Bess C."/>
            <person name="Blankenburg K."/>
            <person name="Forbes L."/>
            <person name="Fu Q."/>
            <person name="Gubbala S."/>
            <person name="Hirani K."/>
            <person name="Jayaseelan J.C."/>
            <person name="Lara F."/>
            <person name="Munidasa M."/>
            <person name="Palculict T."/>
            <person name="Patil S."/>
            <person name="Pu L.-L."/>
            <person name="Saada N."/>
            <person name="Tang L."/>
            <person name="Weissenberger G."/>
            <person name="Zhu Y."/>
            <person name="Hemphill L."/>
            <person name="Shang Y."/>
            <person name="Youmans B."/>
            <person name="Ayvaz T."/>
            <person name="Ross M."/>
            <person name="Santibanez J."/>
            <person name="Aqrawi P."/>
            <person name="Gross S."/>
            <person name="Joshi V."/>
            <person name="Fowler G."/>
            <person name="Nazareth L."/>
            <person name="Reid J."/>
            <person name="Worley K."/>
            <person name="Petrosino J."/>
            <person name="Highlander S."/>
            <person name="Gibbs R."/>
        </authorList>
    </citation>
    <scope>NUCLEOTIDE SEQUENCE [LARGE SCALE GENOMIC DNA]</scope>
    <source>
        <strain evidence="1 2">ATCC 33574</strain>
    </source>
</reference>
<dbReference type="EMBL" id="AEPD01000018">
    <property type="protein sequence ID" value="EFU31065.1"/>
    <property type="molecule type" value="Genomic_DNA"/>
</dbReference>
<comment type="caution">
    <text evidence="1">The sequence shown here is derived from an EMBL/GenBank/DDBJ whole genome shotgun (WGS) entry which is preliminary data.</text>
</comment>
<dbReference type="NCBIfam" id="TIGR03696">
    <property type="entry name" value="Rhs_assc_core"/>
    <property type="match status" value="1"/>
</dbReference>